<proteinExistence type="predicted"/>
<gene>
    <name evidence="2" type="ORF">B0J13DRAFT_606621</name>
</gene>
<feature type="compositionally biased region" description="Basic and acidic residues" evidence="1">
    <location>
        <begin position="174"/>
        <end position="186"/>
    </location>
</feature>
<evidence type="ECO:0000256" key="1">
    <source>
        <dbReference type="SAM" id="MobiDB-lite"/>
    </source>
</evidence>
<sequence>MASTTVTYGKKRSLLRSLGSRRRQKHLAESLQTKKQGHTRPKLFRTSTLTDTEPLVVSAPALSETPRRTPRRSIAHHANSIEEMASRLLDDSTPPLQERNPPHVSKTVLSLGQSPLPTKSLKSRARLATSPRQVSPRSERPVLSPQARTKIKRVERNSPKSSTRVSKQPNSSRSRADSSQRRKETGLQRPLTQSKTQSLNPLNPHLTPKLRESTSVPLGNVDGNIRYRKAVDADPPDAASVDPEDINNKLHAMLAATEFLKPSTPQDTNPPTSKLTRMVSSRVFAKMSHAWDRLHSRSSFETPRVYSKGGMQDQYEQRDELIKPSSPSPAAMFPISTIEIRLNEGDNLNKKKVQRIVGGQVARKPVADDGKSLRSRKSLDDPFGECGMARTPTSFESRLKKEVGHESDIIPPVPRNPFESEEGFDTDIEDRVLSTPPVGSSTPRIRVERVSTFSPKEIPTARTRKASFLQVDSTMGGFTGLEREELMQAQPLELIVMRACDRRLVGPVARPHPNVIQTAPKIEIAGSNRVKKHPSPSKEALEDLEVAFRKYTRLKSAGVYSEDVDELASSFVSSSPSLTQRDKNRLISNRLSASKIEDLASPSACRSHNRPLSSSAIPRQSDNQRKICGEKRLAPHFRPADAERDDVDELH</sequence>
<dbReference type="EMBL" id="JAGMUU010000007">
    <property type="protein sequence ID" value="KAH7149496.1"/>
    <property type="molecule type" value="Genomic_DNA"/>
</dbReference>
<feature type="compositionally biased region" description="Basic residues" evidence="1">
    <location>
        <begin position="9"/>
        <end position="25"/>
    </location>
</feature>
<evidence type="ECO:0000313" key="2">
    <source>
        <dbReference type="EMBL" id="KAH7149496.1"/>
    </source>
</evidence>
<feature type="compositionally biased region" description="Basic and acidic residues" evidence="1">
    <location>
        <begin position="622"/>
        <end position="642"/>
    </location>
</feature>
<feature type="region of interest" description="Disordered" evidence="1">
    <location>
        <begin position="1"/>
        <end position="73"/>
    </location>
</feature>
<reference evidence="2" key="1">
    <citation type="journal article" date="2021" name="Nat. Commun.">
        <title>Genetic determinants of endophytism in the Arabidopsis root mycobiome.</title>
        <authorList>
            <person name="Mesny F."/>
            <person name="Miyauchi S."/>
            <person name="Thiergart T."/>
            <person name="Pickel B."/>
            <person name="Atanasova L."/>
            <person name="Karlsson M."/>
            <person name="Huettel B."/>
            <person name="Barry K.W."/>
            <person name="Haridas S."/>
            <person name="Chen C."/>
            <person name="Bauer D."/>
            <person name="Andreopoulos W."/>
            <person name="Pangilinan J."/>
            <person name="LaButti K."/>
            <person name="Riley R."/>
            <person name="Lipzen A."/>
            <person name="Clum A."/>
            <person name="Drula E."/>
            <person name="Henrissat B."/>
            <person name="Kohler A."/>
            <person name="Grigoriev I.V."/>
            <person name="Martin F.M."/>
            <person name="Hacquard S."/>
        </authorList>
    </citation>
    <scope>NUCLEOTIDE SEQUENCE</scope>
    <source>
        <strain evidence="2">MPI-CAGE-AT-0021</strain>
    </source>
</reference>
<feature type="region of interest" description="Disordered" evidence="1">
    <location>
        <begin position="600"/>
        <end position="651"/>
    </location>
</feature>
<evidence type="ECO:0000313" key="3">
    <source>
        <dbReference type="Proteomes" id="UP000717696"/>
    </source>
</evidence>
<feature type="region of interest" description="Disordered" evidence="1">
    <location>
        <begin position="91"/>
        <end position="218"/>
    </location>
</feature>
<feature type="compositionally biased region" description="Polar residues" evidence="1">
    <location>
        <begin position="107"/>
        <end position="117"/>
    </location>
</feature>
<feature type="compositionally biased region" description="Polar residues" evidence="1">
    <location>
        <begin position="159"/>
        <end position="170"/>
    </location>
</feature>
<keyword evidence="3" id="KW-1185">Reference proteome</keyword>
<feature type="compositionally biased region" description="Polar residues" evidence="1">
    <location>
        <begin position="190"/>
        <end position="201"/>
    </location>
</feature>
<feature type="region of interest" description="Disordered" evidence="1">
    <location>
        <begin position="367"/>
        <end position="390"/>
    </location>
</feature>
<accession>A0A9P9J9Q4</accession>
<dbReference type="OrthoDB" id="4207421at2759"/>
<feature type="compositionally biased region" description="Basic and acidic residues" evidence="1">
    <location>
        <begin position="367"/>
        <end position="380"/>
    </location>
</feature>
<feature type="compositionally biased region" description="Polar residues" evidence="1">
    <location>
        <begin position="604"/>
        <end position="621"/>
    </location>
</feature>
<protein>
    <submittedName>
        <fullName evidence="2">Uncharacterized protein</fullName>
    </submittedName>
</protein>
<dbReference type="AlphaFoldDB" id="A0A9P9J9Q4"/>
<organism evidence="2 3">
    <name type="scientific">Dactylonectria estremocensis</name>
    <dbReference type="NCBI Taxonomy" id="1079267"/>
    <lineage>
        <taxon>Eukaryota</taxon>
        <taxon>Fungi</taxon>
        <taxon>Dikarya</taxon>
        <taxon>Ascomycota</taxon>
        <taxon>Pezizomycotina</taxon>
        <taxon>Sordariomycetes</taxon>
        <taxon>Hypocreomycetidae</taxon>
        <taxon>Hypocreales</taxon>
        <taxon>Nectriaceae</taxon>
        <taxon>Dactylonectria</taxon>
    </lineage>
</organism>
<comment type="caution">
    <text evidence="2">The sequence shown here is derived from an EMBL/GenBank/DDBJ whole genome shotgun (WGS) entry which is preliminary data.</text>
</comment>
<name>A0A9P9J9Q4_9HYPO</name>
<dbReference type="Proteomes" id="UP000717696">
    <property type="component" value="Unassembled WGS sequence"/>
</dbReference>